<sequence>MHRLLKRQLRRYFPDGLPESEALAAFVKSVNDSYKNFSRDEAILGHSLDISSQELNERNDTLNSLLDALPDTCIWVDEFEVIRDIRLGQQLDGLFSATDKFKSLDDIALLKGQHRFRSHLLSCRKNNRPELHECQLTLGDEQIFIETRFSPLKNKQVLVVFRDITVRKVVERLKNSALEESQRSGKQLQELINGAPIGIMLIDNTFNVIMVNSYASAHLGMASSELLGQRCDTFIEPAFREQYLSAIGQCFSCDDSACDSRFDVSMCSPRHSPFEAELAFSTFNHGGRLVLTQAFTDISARKQMEKELRRLAQTDPLTGVANRRFFITRGQAAFDGCRQSGQSLSLLAMDLDHFKSINDTYGHATGDEVLKCFCRTLEAVVSQDALIGRFGGEEFTLLLPGTDKAGAEAIASNILSGVAQQQVETAQGNLGFTTSIGVASLDEADSHLEALLNLADARLYRAKHGGRNRYCSGD</sequence>
<dbReference type="Proteomes" id="UP001297581">
    <property type="component" value="Unassembled WGS sequence"/>
</dbReference>
<dbReference type="AlphaFoldDB" id="A0AAJ1FCB4"/>
<protein>
    <submittedName>
        <fullName evidence="4">Sensor domain-containing diguanylate cyclase</fullName>
    </submittedName>
</protein>
<dbReference type="PROSITE" id="PS50887">
    <property type="entry name" value="GGDEF"/>
    <property type="match status" value="1"/>
</dbReference>
<dbReference type="InterPro" id="IPR052155">
    <property type="entry name" value="Biofilm_reg_signaling"/>
</dbReference>
<proteinExistence type="predicted"/>
<dbReference type="PROSITE" id="PS50112">
    <property type="entry name" value="PAS"/>
    <property type="match status" value="1"/>
</dbReference>
<dbReference type="SMART" id="SM00267">
    <property type="entry name" value="GGDEF"/>
    <property type="match status" value="1"/>
</dbReference>
<dbReference type="InterPro" id="IPR029787">
    <property type="entry name" value="Nucleotide_cyclase"/>
</dbReference>
<evidence type="ECO:0000259" key="3">
    <source>
        <dbReference type="PROSITE" id="PS50887"/>
    </source>
</evidence>
<dbReference type="SUPFAM" id="SSF55073">
    <property type="entry name" value="Nucleotide cyclase"/>
    <property type="match status" value="1"/>
</dbReference>
<dbReference type="InterPro" id="IPR035965">
    <property type="entry name" value="PAS-like_dom_sf"/>
</dbReference>
<comment type="caution">
    <text evidence="4">The sequence shown here is derived from an EMBL/GenBank/DDBJ whole genome shotgun (WGS) entry which is preliminary data.</text>
</comment>
<dbReference type="GO" id="GO:0003824">
    <property type="term" value="F:catalytic activity"/>
    <property type="evidence" value="ECO:0007669"/>
    <property type="project" value="UniProtKB-ARBA"/>
</dbReference>
<evidence type="ECO:0000259" key="2">
    <source>
        <dbReference type="PROSITE" id="PS50112"/>
    </source>
</evidence>
<dbReference type="CDD" id="cd01949">
    <property type="entry name" value="GGDEF"/>
    <property type="match status" value="1"/>
</dbReference>
<gene>
    <name evidence="4" type="ORF">MJ923_15910</name>
</gene>
<dbReference type="SMART" id="SM00091">
    <property type="entry name" value="PAS"/>
    <property type="match status" value="1"/>
</dbReference>
<dbReference type="InterPro" id="IPR000014">
    <property type="entry name" value="PAS"/>
</dbReference>
<dbReference type="InterPro" id="IPR043128">
    <property type="entry name" value="Rev_trsase/Diguanyl_cyclase"/>
</dbReference>
<dbReference type="Gene3D" id="3.30.450.20">
    <property type="entry name" value="PAS domain"/>
    <property type="match status" value="1"/>
</dbReference>
<dbReference type="NCBIfam" id="TIGR00254">
    <property type="entry name" value="GGDEF"/>
    <property type="match status" value="1"/>
</dbReference>
<evidence type="ECO:0000313" key="4">
    <source>
        <dbReference type="EMBL" id="MCH4295790.1"/>
    </source>
</evidence>
<dbReference type="PANTHER" id="PTHR44757:SF2">
    <property type="entry name" value="BIOFILM ARCHITECTURE MAINTENANCE PROTEIN MBAA"/>
    <property type="match status" value="1"/>
</dbReference>
<dbReference type="NCBIfam" id="TIGR00229">
    <property type="entry name" value="sensory_box"/>
    <property type="match status" value="1"/>
</dbReference>
<evidence type="ECO:0000256" key="1">
    <source>
        <dbReference type="ARBA" id="ARBA00001946"/>
    </source>
</evidence>
<dbReference type="InterPro" id="IPR000160">
    <property type="entry name" value="GGDEF_dom"/>
</dbReference>
<dbReference type="PANTHER" id="PTHR44757">
    <property type="entry name" value="DIGUANYLATE CYCLASE DGCP"/>
    <property type="match status" value="1"/>
</dbReference>
<feature type="domain" description="PAS" evidence="2">
    <location>
        <begin position="184"/>
        <end position="237"/>
    </location>
</feature>
<dbReference type="FunFam" id="3.30.70.270:FF:000001">
    <property type="entry name" value="Diguanylate cyclase domain protein"/>
    <property type="match status" value="1"/>
</dbReference>
<dbReference type="SUPFAM" id="SSF55785">
    <property type="entry name" value="PYP-like sensor domain (PAS domain)"/>
    <property type="match status" value="1"/>
</dbReference>
<reference evidence="4 5" key="1">
    <citation type="submission" date="2022-02" db="EMBL/GenBank/DDBJ databases">
        <title>The genome sequence of Shewanella sp. 3B26.</title>
        <authorList>
            <person name="Du J."/>
        </authorList>
    </citation>
    <scope>NUCLEOTIDE SEQUENCE [LARGE SCALE GENOMIC DNA]</scope>
    <source>
        <strain evidence="4 5">3B26</strain>
    </source>
</reference>
<accession>A0AAJ1FCB4</accession>
<keyword evidence="5" id="KW-1185">Reference proteome</keyword>
<dbReference type="EMBL" id="JAKUDL010000006">
    <property type="protein sequence ID" value="MCH4295790.1"/>
    <property type="molecule type" value="Genomic_DNA"/>
</dbReference>
<feature type="domain" description="GGDEF" evidence="3">
    <location>
        <begin position="342"/>
        <end position="474"/>
    </location>
</feature>
<dbReference type="Pfam" id="PF13426">
    <property type="entry name" value="PAS_9"/>
    <property type="match status" value="1"/>
</dbReference>
<dbReference type="Pfam" id="PF00990">
    <property type="entry name" value="GGDEF"/>
    <property type="match status" value="1"/>
</dbReference>
<dbReference type="RefSeq" id="WP_240591918.1">
    <property type="nucleotide sequence ID" value="NZ_JAKUDL010000006.1"/>
</dbReference>
<comment type="cofactor">
    <cofactor evidence="1">
        <name>Mg(2+)</name>
        <dbReference type="ChEBI" id="CHEBI:18420"/>
    </cofactor>
</comment>
<organism evidence="4 5">
    <name type="scientific">Shewanella zhuhaiensis</name>
    <dbReference type="NCBI Taxonomy" id="2919576"/>
    <lineage>
        <taxon>Bacteria</taxon>
        <taxon>Pseudomonadati</taxon>
        <taxon>Pseudomonadota</taxon>
        <taxon>Gammaproteobacteria</taxon>
        <taxon>Alteromonadales</taxon>
        <taxon>Shewanellaceae</taxon>
        <taxon>Shewanella</taxon>
    </lineage>
</organism>
<dbReference type="CDD" id="cd00130">
    <property type="entry name" value="PAS"/>
    <property type="match status" value="1"/>
</dbReference>
<evidence type="ECO:0000313" key="5">
    <source>
        <dbReference type="Proteomes" id="UP001297581"/>
    </source>
</evidence>
<name>A0AAJ1FCB4_9GAMM</name>
<dbReference type="Gene3D" id="3.30.70.270">
    <property type="match status" value="1"/>
</dbReference>